<dbReference type="AlphaFoldDB" id="A0A101KNV9"/>
<dbReference type="InterPro" id="IPR039393">
    <property type="entry name" value="Rhizopine-oxygenase-like"/>
</dbReference>
<dbReference type="CDD" id="cd03511">
    <property type="entry name" value="Rhizopine-oxygenase-like"/>
    <property type="match status" value="1"/>
</dbReference>
<feature type="transmembrane region" description="Helical" evidence="1">
    <location>
        <begin position="59"/>
        <end position="78"/>
    </location>
</feature>
<dbReference type="Pfam" id="PF00487">
    <property type="entry name" value="FA_desaturase"/>
    <property type="match status" value="1"/>
</dbReference>
<dbReference type="GO" id="GO:0016020">
    <property type="term" value="C:membrane"/>
    <property type="evidence" value="ECO:0007669"/>
    <property type="project" value="GOC"/>
</dbReference>
<dbReference type="PANTHER" id="PTHR12879:SF8">
    <property type="entry name" value="SPHINGOLIPID DELTA(4)-DESATURASE DES1"/>
    <property type="match status" value="1"/>
</dbReference>
<keyword evidence="1" id="KW-0812">Transmembrane</keyword>
<dbReference type="PANTHER" id="PTHR12879">
    <property type="entry name" value="SPHINGOLIPID DELTA 4 DESATURASE/C-4 HYDROXYLASE PROTEIN DES2"/>
    <property type="match status" value="1"/>
</dbReference>
<accession>A0A101KNV9</accession>
<feature type="transmembrane region" description="Helical" evidence="1">
    <location>
        <begin position="35"/>
        <end position="53"/>
    </location>
</feature>
<feature type="transmembrane region" description="Helical" evidence="1">
    <location>
        <begin position="184"/>
        <end position="201"/>
    </location>
</feature>
<dbReference type="InterPro" id="IPR005804">
    <property type="entry name" value="FA_desaturase_dom"/>
</dbReference>
<dbReference type="GO" id="GO:0046513">
    <property type="term" value="P:ceramide biosynthetic process"/>
    <property type="evidence" value="ECO:0007669"/>
    <property type="project" value="TreeGrafter"/>
</dbReference>
<comment type="caution">
    <text evidence="3">The sequence shown here is derived from an EMBL/GenBank/DDBJ whole genome shotgun (WGS) entry which is preliminary data.</text>
</comment>
<evidence type="ECO:0000313" key="3">
    <source>
        <dbReference type="EMBL" id="KUM24253.1"/>
    </source>
</evidence>
<evidence type="ECO:0000256" key="1">
    <source>
        <dbReference type="SAM" id="Phobius"/>
    </source>
</evidence>
<feature type="domain" description="Fatty acid desaturase" evidence="2">
    <location>
        <begin position="59"/>
        <end position="287"/>
    </location>
</feature>
<name>A0A101KNV9_RHILI</name>
<keyword evidence="1" id="KW-0472">Membrane</keyword>
<dbReference type="Proteomes" id="UP000053176">
    <property type="component" value="Unassembled WGS sequence"/>
</dbReference>
<sequence>MNAIDRNKSVDHRDVIASLTNEERSRLTGKSDEPGLLQFAVHVGAIIVLGALIAAKVPFWPLLMLPQGILIVFLFTLLHETVHRTAFETQWLNDAVARLCSLAIALPADWFRYFHFAHHRFTQDPENDPELAFPKPETLRQYIVHVSGLPVWWGHFKTLYTNATGRCRDSYVPPKGLPKVQAEARAMIAFYVIVLALALWFKATVLLYVWIVPALLGQPFLRLYLLAEHGRCPFVANMLENTRTTLTNWLVRKLAWNMPYHTEHHAYPGVPFHQLPAFHRLIERHLKVVEPGYVSFHEKYLKHVSRK</sequence>
<dbReference type="GO" id="GO:0042284">
    <property type="term" value="F:sphingolipid delta-4 desaturase activity"/>
    <property type="evidence" value="ECO:0007669"/>
    <property type="project" value="TreeGrafter"/>
</dbReference>
<organism evidence="3 4">
    <name type="scientific">Rhizobium loti</name>
    <name type="common">Mesorhizobium loti</name>
    <dbReference type="NCBI Taxonomy" id="381"/>
    <lineage>
        <taxon>Bacteria</taxon>
        <taxon>Pseudomonadati</taxon>
        <taxon>Pseudomonadota</taxon>
        <taxon>Alphaproteobacteria</taxon>
        <taxon>Hyphomicrobiales</taxon>
        <taxon>Phyllobacteriaceae</taxon>
        <taxon>Mesorhizobium</taxon>
    </lineage>
</organism>
<proteinExistence type="predicted"/>
<evidence type="ECO:0000259" key="2">
    <source>
        <dbReference type="Pfam" id="PF00487"/>
    </source>
</evidence>
<gene>
    <name evidence="3" type="ORF">AU467_07565</name>
</gene>
<keyword evidence="1" id="KW-1133">Transmembrane helix</keyword>
<dbReference type="EMBL" id="LPWA01000142">
    <property type="protein sequence ID" value="KUM24253.1"/>
    <property type="molecule type" value="Genomic_DNA"/>
</dbReference>
<reference evidence="3 4" key="1">
    <citation type="submission" date="2015-12" db="EMBL/GenBank/DDBJ databases">
        <title>Draft genome sequence of Mesorhizobium sp. UFLA 01-765, a multitolerant efficient symbiont and plant-growth promoting strain isolated from Zn-mining soil using Leucaena leucocephala as a trap plant.</title>
        <authorList>
            <person name="Rangel W.M."/>
            <person name="Thijs S."/>
            <person name="Longatti S.M."/>
            <person name="Moreira F.M."/>
            <person name="Weyens N."/>
            <person name="Vangronsveld J."/>
            <person name="Van Hamme J.D."/>
            <person name="Bottos E.M."/>
            <person name="Rineau F."/>
        </authorList>
    </citation>
    <scope>NUCLEOTIDE SEQUENCE [LARGE SCALE GENOMIC DNA]</scope>
    <source>
        <strain evidence="3 4">UFLA 01-765</strain>
    </source>
</reference>
<dbReference type="OrthoDB" id="9792534at2"/>
<evidence type="ECO:0000313" key="4">
    <source>
        <dbReference type="Proteomes" id="UP000053176"/>
    </source>
</evidence>
<protein>
    <submittedName>
        <fullName evidence="3">Fatty acid desaturase</fullName>
    </submittedName>
</protein>